<dbReference type="AlphaFoldDB" id="A0A3N0AXP2"/>
<dbReference type="EMBL" id="QICA01000002">
    <property type="protein sequence ID" value="RNL39651.1"/>
    <property type="molecule type" value="Genomic_DNA"/>
</dbReference>
<dbReference type="SUPFAM" id="SSF143120">
    <property type="entry name" value="YefM-like"/>
    <property type="match status" value="1"/>
</dbReference>
<dbReference type="Proteomes" id="UP000278327">
    <property type="component" value="Unassembled WGS sequence"/>
</dbReference>
<evidence type="ECO:0000313" key="2">
    <source>
        <dbReference type="EMBL" id="RNL39651.1"/>
    </source>
</evidence>
<comment type="similarity">
    <text evidence="1">Belongs to the phD/YefM antitoxin family.</text>
</comment>
<organism evidence="2 3">
    <name type="scientific">Adlercreutzia equolifaciens subsp. celatus DSM 18785</name>
    <dbReference type="NCBI Taxonomy" id="1121021"/>
    <lineage>
        <taxon>Bacteria</taxon>
        <taxon>Bacillati</taxon>
        <taxon>Actinomycetota</taxon>
        <taxon>Coriobacteriia</taxon>
        <taxon>Eggerthellales</taxon>
        <taxon>Eggerthellaceae</taxon>
        <taxon>Adlercreutzia</taxon>
    </lineage>
</organism>
<comment type="caution">
    <text evidence="2">The sequence shown here is derived from an EMBL/GenBank/DDBJ whole genome shotgun (WGS) entry which is preliminary data.</text>
</comment>
<evidence type="ECO:0000313" key="3">
    <source>
        <dbReference type="Proteomes" id="UP000278327"/>
    </source>
</evidence>
<reference evidence="2 3" key="1">
    <citation type="journal article" date="2019" name="Microbiol. Resour. Announc.">
        <title>Draft Genome Sequences of Type Strains of Gordonibacter faecihominis, Paraeggerthella hongkongensis, Parvibacter caecicola,Slackia equolifaciens, Slackia faecicanis, and Slackia isoflavoniconvertens.</title>
        <authorList>
            <person name="Danylec N."/>
            <person name="Stoll D.A."/>
            <person name="Dotsch A."/>
            <person name="Huch M."/>
        </authorList>
    </citation>
    <scope>NUCLEOTIDE SEQUENCE [LARGE SCALE GENOMIC DNA]</scope>
    <source>
        <strain evidence="2 3">DSM 18785</strain>
    </source>
</reference>
<dbReference type="InterPro" id="IPR036165">
    <property type="entry name" value="YefM-like_sf"/>
</dbReference>
<dbReference type="RefSeq" id="WP_117284748.1">
    <property type="nucleotide sequence ID" value="NZ_JAMTCE010000005.1"/>
</dbReference>
<sequence length="105" mass="11702">MSVSAYEAPRATPIYSFAALKTKQREIKDRAAEEVVHITENGNAAYIFCSEDVLAQEKARAVEEALYERRVMEVLERGEADFAAGRVFHGVAEARAEVEKRLGRG</sequence>
<proteinExistence type="inferred from homology"/>
<name>A0A3N0AXP2_9ACTN</name>
<evidence type="ECO:0000256" key="1">
    <source>
        <dbReference type="ARBA" id="ARBA00009981"/>
    </source>
</evidence>
<keyword evidence="3" id="KW-1185">Reference proteome</keyword>
<gene>
    <name evidence="2" type="ORF">DMP10_01600</name>
</gene>
<protein>
    <submittedName>
        <fullName evidence="2">Uncharacterized protein</fullName>
    </submittedName>
</protein>
<accession>A0A3N0AXP2</accession>